<dbReference type="InterPro" id="IPR005793">
    <property type="entry name" value="Formyl_trans_C"/>
</dbReference>
<feature type="domain" description="Formyl transferase N-terminal" evidence="1">
    <location>
        <begin position="55"/>
        <end position="159"/>
    </location>
</feature>
<evidence type="ECO:0000259" key="2">
    <source>
        <dbReference type="Pfam" id="PF02911"/>
    </source>
</evidence>
<evidence type="ECO:0000313" key="4">
    <source>
        <dbReference type="Proteomes" id="UP001528673"/>
    </source>
</evidence>
<dbReference type="RefSeq" id="WP_273950494.1">
    <property type="nucleotide sequence ID" value="NZ_JAQSIP010000003.1"/>
</dbReference>
<dbReference type="PANTHER" id="PTHR11138:SF5">
    <property type="entry name" value="METHIONYL-TRNA FORMYLTRANSFERASE, MITOCHONDRIAL"/>
    <property type="match status" value="1"/>
</dbReference>
<dbReference type="InterPro" id="IPR036477">
    <property type="entry name" value="Formyl_transf_N_sf"/>
</dbReference>
<proteinExistence type="predicted"/>
<accession>A0ABT5MWY3</accession>
<dbReference type="SUPFAM" id="SSF50486">
    <property type="entry name" value="FMT C-terminal domain-like"/>
    <property type="match status" value="1"/>
</dbReference>
<dbReference type="Proteomes" id="UP001528673">
    <property type="component" value="Unassembled WGS sequence"/>
</dbReference>
<dbReference type="Pfam" id="PF00551">
    <property type="entry name" value="Formyl_trans_N"/>
    <property type="match status" value="1"/>
</dbReference>
<gene>
    <name evidence="3" type="ORF">PSQ40_08250</name>
</gene>
<name>A0ABT5MWY3_9BURK</name>
<protein>
    <submittedName>
        <fullName evidence="3">Formyltransferase family protein</fullName>
    </submittedName>
</protein>
<sequence length="280" mass="31128">MATDRYLGVFKAFVEAGWAPVKLFTAPTDDRLFHNKATIAYAASLGLDIQLSPLDEAALADLGQRQCELLVVASYQWRIGDWAAHLPYAVNFHPSPLPYYRGPYPLVQGLLDRQPRWGVSCHRLTAAFDRGAILASRQFDVAEDECHESLDLKTQIAARQLAAAVALNFDGLWAGAQAQSGGSYVKLWRDEDRMLDFQQPVAELQRRLRAFGRFECLATLNQVVFHVRRAVTWVDGHRFPPGAVVHTDGPRLVVACRDGYIALLEWSLLAPGASTETPGR</sequence>
<dbReference type="Gene3D" id="3.40.50.12230">
    <property type="match status" value="1"/>
</dbReference>
<comment type="caution">
    <text evidence="3">The sequence shown here is derived from an EMBL/GenBank/DDBJ whole genome shotgun (WGS) entry which is preliminary data.</text>
</comment>
<dbReference type="PANTHER" id="PTHR11138">
    <property type="entry name" value="METHIONYL-TRNA FORMYLTRANSFERASE"/>
    <property type="match status" value="1"/>
</dbReference>
<evidence type="ECO:0000259" key="1">
    <source>
        <dbReference type="Pfam" id="PF00551"/>
    </source>
</evidence>
<reference evidence="3 4" key="1">
    <citation type="submission" date="2023-02" db="EMBL/GenBank/DDBJ databases">
        <title>Bacterial whole genomic sequence of Curvibacter sp. HBC61.</title>
        <authorList>
            <person name="Le V."/>
            <person name="Ko S.-R."/>
            <person name="Ahn C.-Y."/>
            <person name="Oh H.-M."/>
        </authorList>
    </citation>
    <scope>NUCLEOTIDE SEQUENCE [LARGE SCALE GENOMIC DNA]</scope>
    <source>
        <strain evidence="3 4">HBC61</strain>
    </source>
</reference>
<evidence type="ECO:0000313" key="3">
    <source>
        <dbReference type="EMBL" id="MDD0838560.1"/>
    </source>
</evidence>
<dbReference type="Pfam" id="PF02911">
    <property type="entry name" value="Formyl_trans_C"/>
    <property type="match status" value="1"/>
</dbReference>
<feature type="domain" description="Formyl transferase C-terminal" evidence="2">
    <location>
        <begin position="190"/>
        <end position="265"/>
    </location>
</feature>
<organism evidence="3 4">
    <name type="scientific">Curvibacter cyanobacteriorum</name>
    <dbReference type="NCBI Taxonomy" id="3026422"/>
    <lineage>
        <taxon>Bacteria</taxon>
        <taxon>Pseudomonadati</taxon>
        <taxon>Pseudomonadota</taxon>
        <taxon>Betaproteobacteria</taxon>
        <taxon>Burkholderiales</taxon>
        <taxon>Comamonadaceae</taxon>
        <taxon>Curvibacter</taxon>
    </lineage>
</organism>
<keyword evidence="4" id="KW-1185">Reference proteome</keyword>
<dbReference type="InterPro" id="IPR011034">
    <property type="entry name" value="Formyl_transferase-like_C_sf"/>
</dbReference>
<dbReference type="InterPro" id="IPR002376">
    <property type="entry name" value="Formyl_transf_N"/>
</dbReference>
<dbReference type="EMBL" id="JAQSIP010000003">
    <property type="protein sequence ID" value="MDD0838560.1"/>
    <property type="molecule type" value="Genomic_DNA"/>
</dbReference>
<dbReference type="SUPFAM" id="SSF53328">
    <property type="entry name" value="Formyltransferase"/>
    <property type="match status" value="1"/>
</dbReference>